<protein>
    <submittedName>
        <fullName evidence="2">Phage tail assembly chaperone</fullName>
    </submittedName>
</protein>
<organism evidence="2 3">
    <name type="scientific">Paracoccus aurantius</name>
    <dbReference type="NCBI Taxonomy" id="3073814"/>
    <lineage>
        <taxon>Bacteria</taxon>
        <taxon>Pseudomonadati</taxon>
        <taxon>Pseudomonadota</taxon>
        <taxon>Alphaproteobacteria</taxon>
        <taxon>Rhodobacterales</taxon>
        <taxon>Paracoccaceae</taxon>
        <taxon>Paracoccus</taxon>
    </lineage>
</organism>
<dbReference type="EMBL" id="JAVQLW010000001">
    <property type="protein sequence ID" value="MDS9466016.1"/>
    <property type="molecule type" value="Genomic_DNA"/>
</dbReference>
<dbReference type="RefSeq" id="WP_311158213.1">
    <property type="nucleotide sequence ID" value="NZ_JAVQLW010000001.1"/>
</dbReference>
<sequence>MSRRSLDWAGLIRVGMGPSMLGGLGLQPAVFWALTPAELAAMLGVVAGEAAMTRSRLAELAALYPDAQSHRED</sequence>
<name>A0ABU2HLU3_9RHOB</name>
<gene>
    <name evidence="2" type="ORF">RGQ15_00300</name>
</gene>
<reference evidence="3" key="1">
    <citation type="submission" date="2023-07" db="EMBL/GenBank/DDBJ databases">
        <title>Paracoccus sp. MBLB3053 whole genome sequence.</title>
        <authorList>
            <person name="Hwang C.Y."/>
            <person name="Cho E.-S."/>
            <person name="Seo M.-J."/>
        </authorList>
    </citation>
    <scope>NUCLEOTIDE SEQUENCE [LARGE SCALE GENOMIC DNA]</scope>
    <source>
        <strain evidence="3">MBLB3053</strain>
    </source>
</reference>
<evidence type="ECO:0000313" key="2">
    <source>
        <dbReference type="EMBL" id="MDS9466016.1"/>
    </source>
</evidence>
<feature type="transmembrane region" description="Helical" evidence="1">
    <location>
        <begin position="29"/>
        <end position="47"/>
    </location>
</feature>
<proteinExistence type="predicted"/>
<dbReference type="Proteomes" id="UP001269144">
    <property type="component" value="Unassembled WGS sequence"/>
</dbReference>
<dbReference type="InterPro" id="IPR019056">
    <property type="entry name" value="Phage_TAC_6"/>
</dbReference>
<keyword evidence="1" id="KW-0472">Membrane</keyword>
<evidence type="ECO:0000256" key="1">
    <source>
        <dbReference type="SAM" id="Phobius"/>
    </source>
</evidence>
<accession>A0ABU2HLU3</accession>
<comment type="caution">
    <text evidence="2">The sequence shown here is derived from an EMBL/GenBank/DDBJ whole genome shotgun (WGS) entry which is preliminary data.</text>
</comment>
<keyword evidence="1" id="KW-0812">Transmembrane</keyword>
<keyword evidence="1" id="KW-1133">Transmembrane helix</keyword>
<dbReference type="Pfam" id="PF09550">
    <property type="entry name" value="Phage_TAC_6"/>
    <property type="match status" value="1"/>
</dbReference>
<keyword evidence="3" id="KW-1185">Reference proteome</keyword>
<evidence type="ECO:0000313" key="3">
    <source>
        <dbReference type="Proteomes" id="UP001269144"/>
    </source>
</evidence>